<keyword evidence="2" id="KW-1003">Cell membrane</keyword>
<feature type="transmembrane region" description="Helical" evidence="6">
    <location>
        <begin position="74"/>
        <end position="93"/>
    </location>
</feature>
<reference evidence="7" key="1">
    <citation type="journal article" date="2015" name="Genome Announc.">
        <title>Draft Genome Sequence of Anaerolineae Strain TC1, a Novel Isolate from a Methanogenic Wastewater Treatment System.</title>
        <authorList>
            <person name="Matsuura N."/>
            <person name="Tourlousse D.M."/>
            <person name="Sun L."/>
            <person name="Toyonaga M."/>
            <person name="Kuroda K."/>
            <person name="Ohashi A."/>
            <person name="Cruz R."/>
            <person name="Yamaguchi T."/>
            <person name="Sekiguchi Y."/>
        </authorList>
    </citation>
    <scope>NUCLEOTIDE SEQUENCE [LARGE SCALE GENOMIC DNA]</scope>
    <source>
        <strain evidence="7">TC1</strain>
    </source>
</reference>
<dbReference type="Pfam" id="PF02361">
    <property type="entry name" value="CbiQ"/>
    <property type="match status" value="1"/>
</dbReference>
<organism evidence="7">
    <name type="scientific">Flexilinea flocculi</name>
    <dbReference type="NCBI Taxonomy" id="1678840"/>
    <lineage>
        <taxon>Bacteria</taxon>
        <taxon>Bacillati</taxon>
        <taxon>Chloroflexota</taxon>
        <taxon>Anaerolineae</taxon>
        <taxon>Anaerolineales</taxon>
        <taxon>Anaerolineaceae</taxon>
        <taxon>Flexilinea</taxon>
    </lineage>
</organism>
<evidence type="ECO:0000256" key="4">
    <source>
        <dbReference type="ARBA" id="ARBA00022989"/>
    </source>
</evidence>
<dbReference type="PANTHER" id="PTHR34857:SF2">
    <property type="entry name" value="SLL0384 PROTEIN"/>
    <property type="match status" value="1"/>
</dbReference>
<dbReference type="Proteomes" id="UP000053370">
    <property type="component" value="Unassembled WGS sequence"/>
</dbReference>
<protein>
    <submittedName>
        <fullName evidence="7">Energy-coupling factor transporter transmembrane protein EcfT</fullName>
    </submittedName>
</protein>
<keyword evidence="3 6" id="KW-0812">Transmembrane</keyword>
<dbReference type="EMBL" id="DF968181">
    <property type="protein sequence ID" value="GAP40691.1"/>
    <property type="molecule type" value="Genomic_DNA"/>
</dbReference>
<evidence type="ECO:0000256" key="5">
    <source>
        <dbReference type="ARBA" id="ARBA00023136"/>
    </source>
</evidence>
<keyword evidence="4 6" id="KW-1133">Transmembrane helix</keyword>
<evidence type="ECO:0000256" key="2">
    <source>
        <dbReference type="ARBA" id="ARBA00022475"/>
    </source>
</evidence>
<dbReference type="STRING" id="1678840.ATC1_13670"/>
<feature type="transmembrane region" description="Helical" evidence="6">
    <location>
        <begin position="99"/>
        <end position="119"/>
    </location>
</feature>
<gene>
    <name evidence="7" type="ORF">ATC1_13670</name>
</gene>
<dbReference type="RefSeq" id="WP_062280384.1">
    <property type="nucleotide sequence ID" value="NZ_DF968181.1"/>
</dbReference>
<feature type="transmembrane region" description="Helical" evidence="6">
    <location>
        <begin position="126"/>
        <end position="145"/>
    </location>
</feature>
<proteinExistence type="predicted"/>
<evidence type="ECO:0000256" key="3">
    <source>
        <dbReference type="ARBA" id="ARBA00022692"/>
    </source>
</evidence>
<evidence type="ECO:0000313" key="7">
    <source>
        <dbReference type="EMBL" id="GAP40691.1"/>
    </source>
</evidence>
<dbReference type="AlphaFoldDB" id="A0A0S7BW39"/>
<dbReference type="InterPro" id="IPR051611">
    <property type="entry name" value="ECF_transporter_component"/>
</dbReference>
<keyword evidence="8" id="KW-1185">Reference proteome</keyword>
<evidence type="ECO:0000313" key="8">
    <source>
        <dbReference type="Proteomes" id="UP000053370"/>
    </source>
</evidence>
<sequence>MNQFDFLQKATIGQYIPADSLLHRIDPRAKIIGFGLLILAVTFSSSGIGVLIGLLAAWIGLLTARIPIQFALKGLIPPLPFLVLIALIQIFLLPKEGEQILFVVGPISIFTANVLNSLLMMLRFCVLILLLSLMTFCISSSELIHGLQQILRPLHRLGIPTMDLVIVIQITLRFLPFLAQSAEKIAKAQASRGAEWGTKNAGFTTRIRQIFPLIIPLFLTSLKRAETMALAMDARAYGFKPYRTSMFEYAFRLRDGVFLLVILFISIAVVSL</sequence>
<accession>A0A0S7BW39</accession>
<evidence type="ECO:0000256" key="6">
    <source>
        <dbReference type="SAM" id="Phobius"/>
    </source>
</evidence>
<keyword evidence="5 6" id="KW-0472">Membrane</keyword>
<dbReference type="GO" id="GO:0005886">
    <property type="term" value="C:plasma membrane"/>
    <property type="evidence" value="ECO:0007669"/>
    <property type="project" value="UniProtKB-ARBA"/>
</dbReference>
<comment type="subcellular location">
    <subcellularLocation>
        <location evidence="1">Membrane</location>
        <topology evidence="1">Multi-pass membrane protein</topology>
    </subcellularLocation>
</comment>
<dbReference type="PANTHER" id="PTHR34857">
    <property type="entry name" value="SLL0384 PROTEIN"/>
    <property type="match status" value="1"/>
</dbReference>
<dbReference type="OrthoDB" id="8075495at2"/>
<feature type="transmembrane region" description="Helical" evidence="6">
    <location>
        <begin position="253"/>
        <end position="271"/>
    </location>
</feature>
<dbReference type="InterPro" id="IPR003339">
    <property type="entry name" value="ABC/ECF_trnsptr_transmembrane"/>
</dbReference>
<evidence type="ECO:0000256" key="1">
    <source>
        <dbReference type="ARBA" id="ARBA00004141"/>
    </source>
</evidence>
<dbReference type="CDD" id="cd16914">
    <property type="entry name" value="EcfT"/>
    <property type="match status" value="1"/>
</dbReference>
<feature type="transmembrane region" description="Helical" evidence="6">
    <location>
        <begin position="31"/>
        <end position="62"/>
    </location>
</feature>
<name>A0A0S7BW39_9CHLR</name>